<evidence type="ECO:0000256" key="3">
    <source>
        <dbReference type="ARBA" id="ARBA00022777"/>
    </source>
</evidence>
<dbReference type="PROSITE" id="PS00445">
    <property type="entry name" value="FGGY_KINASES_2"/>
    <property type="match status" value="1"/>
</dbReference>
<feature type="domain" description="Carbohydrate kinase FGGY C-terminal" evidence="6">
    <location>
        <begin position="288"/>
        <end position="455"/>
    </location>
</feature>
<dbReference type="PIRSF" id="PIRSF000538">
    <property type="entry name" value="GlpK"/>
    <property type="match status" value="1"/>
</dbReference>
<dbReference type="Gene3D" id="3.30.420.40">
    <property type="match status" value="2"/>
</dbReference>
<dbReference type="EMBL" id="CACRUA010000033">
    <property type="protein sequence ID" value="VYU63394.1"/>
    <property type="molecule type" value="Genomic_DNA"/>
</dbReference>
<evidence type="ECO:0000256" key="1">
    <source>
        <dbReference type="ARBA" id="ARBA00009156"/>
    </source>
</evidence>
<reference evidence="7" key="1">
    <citation type="submission" date="2019-11" db="EMBL/GenBank/DDBJ databases">
        <authorList>
            <person name="Feng L."/>
        </authorList>
    </citation>
    <scope>NUCLEOTIDE SEQUENCE</scope>
    <source>
        <strain evidence="7">CsymbiosumLFYP84</strain>
    </source>
</reference>
<dbReference type="AlphaFoldDB" id="A0A6N3GG56"/>
<keyword evidence="3 4" id="KW-0418">Kinase</keyword>
<evidence type="ECO:0000256" key="2">
    <source>
        <dbReference type="ARBA" id="ARBA00022679"/>
    </source>
</evidence>
<proteinExistence type="inferred from homology"/>
<dbReference type="SUPFAM" id="SSF53067">
    <property type="entry name" value="Actin-like ATPase domain"/>
    <property type="match status" value="2"/>
</dbReference>
<gene>
    <name evidence="7" type="primary">xylB_4</name>
    <name evidence="7" type="ORF">CSLFYP84_03054</name>
</gene>
<evidence type="ECO:0000256" key="4">
    <source>
        <dbReference type="RuleBase" id="RU003733"/>
    </source>
</evidence>
<dbReference type="RefSeq" id="WP_003498277.1">
    <property type="nucleotide sequence ID" value="NZ_CACRUA010000033.1"/>
</dbReference>
<dbReference type="GO" id="GO:0004856">
    <property type="term" value="F:D-xylulokinase activity"/>
    <property type="evidence" value="ECO:0007669"/>
    <property type="project" value="UniProtKB-EC"/>
</dbReference>
<sequence>MGNEIYFMGIDIGTYTGKGVITDSHGKVAARAEIAHGMENPAPGFYEHDAEAVWWHDFCFLSNSLIKKAGISPELIRAVGASALGADCLPVDKDCRPLRKAILYGIDARCMEEIRELTDYYGEERTKELFGRPMCSGDVAAKIYWIKKHEPDVYKQTYKFLTGSSYLAAKLTGNYVVDRFLGMASFRPFYRPDGSIIEELCQPVCRPEQLAKGQIVTEPAGTVTHRAAEETGLKEGTPVITGSGDSAAEAVSTGVLSPGDLMVQFGSSLFFYCCTDRLILDDRVRGNNFLVPGTCSVAAGTNNGGTLQNWYRDQLFPECVEKEKLTGENAFSLMMEGLDKIEPGCGGLITLPYFAGERTPINDPSARGMIFGLNLGHTKQHLYRSALEGIGFSVSQHIDIFRENGLNPARILAAGGGTKNRLWMQMIADITGIPVAIAKETSGASYGDALMAAVGAGHYRDFESLKEVIRIETLLEPDLAITALYRKIRPLFDRLYRENRESMHAL</sequence>
<protein>
    <submittedName>
        <fullName evidence="7">Xylulose kinase</fullName>
        <ecNumber evidence="7">2.7.1.17</ecNumber>
    </submittedName>
</protein>
<feature type="domain" description="Carbohydrate kinase FGGY N-terminal" evidence="5">
    <location>
        <begin position="6"/>
        <end position="250"/>
    </location>
</feature>
<evidence type="ECO:0000259" key="6">
    <source>
        <dbReference type="Pfam" id="PF02782"/>
    </source>
</evidence>
<keyword evidence="2 4" id="KW-0808">Transferase</keyword>
<dbReference type="PANTHER" id="PTHR43095:SF5">
    <property type="entry name" value="XYLULOSE KINASE"/>
    <property type="match status" value="1"/>
</dbReference>
<dbReference type="Pfam" id="PF00370">
    <property type="entry name" value="FGGY_N"/>
    <property type="match status" value="1"/>
</dbReference>
<dbReference type="PANTHER" id="PTHR43095">
    <property type="entry name" value="SUGAR KINASE"/>
    <property type="match status" value="1"/>
</dbReference>
<organism evidence="7">
    <name type="scientific">Clostridium symbiosum</name>
    <name type="common">Bacteroides symbiosus</name>
    <dbReference type="NCBI Taxonomy" id="1512"/>
    <lineage>
        <taxon>Bacteria</taxon>
        <taxon>Bacillati</taxon>
        <taxon>Bacillota</taxon>
        <taxon>Clostridia</taxon>
        <taxon>Lachnospirales</taxon>
        <taxon>Lachnospiraceae</taxon>
        <taxon>Otoolea</taxon>
    </lineage>
</organism>
<accession>A0A6N3GG56</accession>
<dbReference type="InterPro" id="IPR018484">
    <property type="entry name" value="FGGY_N"/>
</dbReference>
<dbReference type="InterPro" id="IPR043129">
    <property type="entry name" value="ATPase_NBD"/>
</dbReference>
<dbReference type="Pfam" id="PF02782">
    <property type="entry name" value="FGGY_C"/>
    <property type="match status" value="1"/>
</dbReference>
<dbReference type="CDD" id="cd07804">
    <property type="entry name" value="ASKHA_NBD_FGGY_RrXK-like"/>
    <property type="match status" value="1"/>
</dbReference>
<evidence type="ECO:0000313" key="7">
    <source>
        <dbReference type="EMBL" id="VYU63394.1"/>
    </source>
</evidence>
<comment type="similarity">
    <text evidence="1 4">Belongs to the FGGY kinase family.</text>
</comment>
<dbReference type="EC" id="2.7.1.17" evidence="7"/>
<dbReference type="InterPro" id="IPR000577">
    <property type="entry name" value="Carb_kinase_FGGY"/>
</dbReference>
<name>A0A6N3GG56_CLOSY</name>
<evidence type="ECO:0000259" key="5">
    <source>
        <dbReference type="Pfam" id="PF00370"/>
    </source>
</evidence>
<dbReference type="InterPro" id="IPR050406">
    <property type="entry name" value="FGGY_Carb_Kinase"/>
</dbReference>
<dbReference type="InterPro" id="IPR018485">
    <property type="entry name" value="FGGY_C"/>
</dbReference>
<dbReference type="InterPro" id="IPR018483">
    <property type="entry name" value="Carb_kinase_FGGY_CS"/>
</dbReference>